<evidence type="ECO:0000313" key="2">
    <source>
        <dbReference type="EnsemblPlants" id="OB05G18970.1"/>
    </source>
</evidence>
<dbReference type="EnsemblPlants" id="OB05G18970.1">
    <property type="protein sequence ID" value="OB05G18970.1"/>
    <property type="gene ID" value="OB05G18970"/>
</dbReference>
<feature type="compositionally biased region" description="Basic and acidic residues" evidence="1">
    <location>
        <begin position="84"/>
        <end position="100"/>
    </location>
</feature>
<sequence>MPLGGGLLVPTLLGVPADDSLTLRLPPPPPKHHMDLGVWSRPRRTPSDPEMTVVPTAELLDLLSNASLASISDAAMRISEGASVEDRGVRSKPSERRSGEMADEIELTLGIRSCLGGDRRSNQFRPRQTEFTFGSVKGTTYFIKAANLQDAKYKYITVRYLRT</sequence>
<dbReference type="Gramene" id="OB05G18970.1">
    <property type="protein sequence ID" value="OB05G18970.1"/>
    <property type="gene ID" value="OB05G18970"/>
</dbReference>
<organism evidence="2">
    <name type="scientific">Oryza brachyantha</name>
    <name type="common">malo sina</name>
    <dbReference type="NCBI Taxonomy" id="4533"/>
    <lineage>
        <taxon>Eukaryota</taxon>
        <taxon>Viridiplantae</taxon>
        <taxon>Streptophyta</taxon>
        <taxon>Embryophyta</taxon>
        <taxon>Tracheophyta</taxon>
        <taxon>Spermatophyta</taxon>
        <taxon>Magnoliopsida</taxon>
        <taxon>Liliopsida</taxon>
        <taxon>Poales</taxon>
        <taxon>Poaceae</taxon>
        <taxon>BOP clade</taxon>
        <taxon>Oryzoideae</taxon>
        <taxon>Oryzeae</taxon>
        <taxon>Oryzinae</taxon>
        <taxon>Oryza</taxon>
    </lineage>
</organism>
<proteinExistence type="predicted"/>
<accession>J3M5M3</accession>
<reference evidence="2" key="2">
    <citation type="submission" date="2013-04" db="UniProtKB">
        <authorList>
            <consortium name="EnsemblPlants"/>
        </authorList>
    </citation>
    <scope>IDENTIFICATION</scope>
</reference>
<keyword evidence="3" id="KW-1185">Reference proteome</keyword>
<dbReference type="HOGENOM" id="CLU_1629622_0_0_1"/>
<evidence type="ECO:0000256" key="1">
    <source>
        <dbReference type="SAM" id="MobiDB-lite"/>
    </source>
</evidence>
<reference evidence="2" key="1">
    <citation type="journal article" date="2013" name="Nat. Commun.">
        <title>Whole-genome sequencing of Oryza brachyantha reveals mechanisms underlying Oryza genome evolution.</title>
        <authorList>
            <person name="Chen J."/>
            <person name="Huang Q."/>
            <person name="Gao D."/>
            <person name="Wang J."/>
            <person name="Lang Y."/>
            <person name="Liu T."/>
            <person name="Li B."/>
            <person name="Bai Z."/>
            <person name="Luis Goicoechea J."/>
            <person name="Liang C."/>
            <person name="Chen C."/>
            <person name="Zhang W."/>
            <person name="Sun S."/>
            <person name="Liao Y."/>
            <person name="Zhang X."/>
            <person name="Yang L."/>
            <person name="Song C."/>
            <person name="Wang M."/>
            <person name="Shi J."/>
            <person name="Liu G."/>
            <person name="Liu J."/>
            <person name="Zhou H."/>
            <person name="Zhou W."/>
            <person name="Yu Q."/>
            <person name="An N."/>
            <person name="Chen Y."/>
            <person name="Cai Q."/>
            <person name="Wang B."/>
            <person name="Liu B."/>
            <person name="Min J."/>
            <person name="Huang Y."/>
            <person name="Wu H."/>
            <person name="Li Z."/>
            <person name="Zhang Y."/>
            <person name="Yin Y."/>
            <person name="Song W."/>
            <person name="Jiang J."/>
            <person name="Jackson S.A."/>
            <person name="Wing R.A."/>
            <person name="Wang J."/>
            <person name="Chen M."/>
        </authorList>
    </citation>
    <scope>NUCLEOTIDE SEQUENCE [LARGE SCALE GENOMIC DNA]</scope>
    <source>
        <strain evidence="2">cv. IRGC 101232</strain>
    </source>
</reference>
<evidence type="ECO:0000313" key="3">
    <source>
        <dbReference type="Proteomes" id="UP000006038"/>
    </source>
</evidence>
<protein>
    <submittedName>
        <fullName evidence="2">Uncharacterized protein</fullName>
    </submittedName>
</protein>
<dbReference type="Proteomes" id="UP000006038">
    <property type="component" value="Chromosome 5"/>
</dbReference>
<dbReference type="AlphaFoldDB" id="J3M5M3"/>
<name>J3M5M3_ORYBR</name>
<feature type="region of interest" description="Disordered" evidence="1">
    <location>
        <begin position="82"/>
        <end position="101"/>
    </location>
</feature>
<feature type="region of interest" description="Disordered" evidence="1">
    <location>
        <begin position="22"/>
        <end position="50"/>
    </location>
</feature>